<name>A0A382XHL4_9ZZZZ</name>
<reference evidence="9" key="1">
    <citation type="submission" date="2018-05" db="EMBL/GenBank/DDBJ databases">
        <authorList>
            <person name="Lanie J.A."/>
            <person name="Ng W.-L."/>
            <person name="Kazmierczak K.M."/>
            <person name="Andrzejewski T.M."/>
            <person name="Davidsen T.M."/>
            <person name="Wayne K.J."/>
            <person name="Tettelin H."/>
            <person name="Glass J.I."/>
            <person name="Rusch D."/>
            <person name="Podicherti R."/>
            <person name="Tsui H.-C.T."/>
            <person name="Winkler M.E."/>
        </authorList>
    </citation>
    <scope>NUCLEOTIDE SEQUENCE</scope>
</reference>
<keyword evidence="3" id="KW-1003">Cell membrane</keyword>
<keyword evidence="5 7" id="KW-1133">Transmembrane helix</keyword>
<evidence type="ECO:0000259" key="8">
    <source>
        <dbReference type="PROSITE" id="PS50253"/>
    </source>
</evidence>
<evidence type="ECO:0000256" key="6">
    <source>
        <dbReference type="ARBA" id="ARBA00023136"/>
    </source>
</evidence>
<dbReference type="InterPro" id="IPR035973">
    <property type="entry name" value="Cyt_c_oxidase_su3-like_sf"/>
</dbReference>
<proteinExistence type="inferred from homology"/>
<feature type="non-terminal residue" evidence="9">
    <location>
        <position position="132"/>
    </location>
</feature>
<dbReference type="AlphaFoldDB" id="A0A382XHL4"/>
<evidence type="ECO:0000256" key="2">
    <source>
        <dbReference type="ARBA" id="ARBA00010581"/>
    </source>
</evidence>
<dbReference type="InterPro" id="IPR000298">
    <property type="entry name" value="Cyt_c_oxidase-like_su3"/>
</dbReference>
<sequence>MTAPVEPAESPLTPESWGKLGMWIFLAGDAMTFGALLAGYGALRAGSIDWPDPANVLGIPLTAFMTFLLICSSLTMVKSLAAIKHGDSRGMRNYMLLTILGGLIFLGCQAYEWTHLINAGLGFSSNPYGNDL</sequence>
<comment type="subcellular location">
    <subcellularLocation>
        <location evidence="1">Cell membrane</location>
        <topology evidence="1">Multi-pass membrane protein</topology>
    </subcellularLocation>
</comment>
<evidence type="ECO:0000256" key="1">
    <source>
        <dbReference type="ARBA" id="ARBA00004651"/>
    </source>
</evidence>
<organism evidence="9">
    <name type="scientific">marine metagenome</name>
    <dbReference type="NCBI Taxonomy" id="408172"/>
    <lineage>
        <taxon>unclassified sequences</taxon>
        <taxon>metagenomes</taxon>
        <taxon>ecological metagenomes</taxon>
    </lineage>
</organism>
<dbReference type="GO" id="GO:0004129">
    <property type="term" value="F:cytochrome-c oxidase activity"/>
    <property type="evidence" value="ECO:0007669"/>
    <property type="project" value="InterPro"/>
</dbReference>
<dbReference type="SUPFAM" id="SSF81452">
    <property type="entry name" value="Cytochrome c oxidase subunit III-like"/>
    <property type="match status" value="1"/>
</dbReference>
<feature type="domain" description="Heme-copper oxidase subunit III family profile" evidence="8">
    <location>
        <begin position="1"/>
        <end position="132"/>
    </location>
</feature>
<gene>
    <name evidence="9" type="ORF">METZ01_LOCUS422785</name>
</gene>
<comment type="similarity">
    <text evidence="2">Belongs to the cytochrome c oxidase subunit 3 family.</text>
</comment>
<feature type="transmembrane region" description="Helical" evidence="7">
    <location>
        <begin position="63"/>
        <end position="82"/>
    </location>
</feature>
<evidence type="ECO:0000256" key="7">
    <source>
        <dbReference type="SAM" id="Phobius"/>
    </source>
</evidence>
<dbReference type="PANTHER" id="PTHR11403">
    <property type="entry name" value="CYTOCHROME C OXIDASE SUBUNIT III"/>
    <property type="match status" value="1"/>
</dbReference>
<feature type="transmembrane region" description="Helical" evidence="7">
    <location>
        <begin position="94"/>
        <end position="113"/>
    </location>
</feature>
<accession>A0A382XHL4</accession>
<keyword evidence="6 7" id="KW-0472">Membrane</keyword>
<dbReference type="EMBL" id="UINC01167423">
    <property type="protein sequence ID" value="SVD69931.1"/>
    <property type="molecule type" value="Genomic_DNA"/>
</dbReference>
<feature type="transmembrane region" description="Helical" evidence="7">
    <location>
        <begin position="20"/>
        <end position="43"/>
    </location>
</feature>
<evidence type="ECO:0000256" key="3">
    <source>
        <dbReference type="ARBA" id="ARBA00022475"/>
    </source>
</evidence>
<dbReference type="InterPro" id="IPR024791">
    <property type="entry name" value="Cyt_c/ubiquinol_Oxase_su3"/>
</dbReference>
<dbReference type="PANTHER" id="PTHR11403:SF2">
    <property type="entry name" value="CYTOCHROME BO(3) UBIQUINOL OXIDASE SUBUNIT 3"/>
    <property type="match status" value="1"/>
</dbReference>
<evidence type="ECO:0000256" key="4">
    <source>
        <dbReference type="ARBA" id="ARBA00022692"/>
    </source>
</evidence>
<evidence type="ECO:0000256" key="5">
    <source>
        <dbReference type="ARBA" id="ARBA00022989"/>
    </source>
</evidence>
<dbReference type="GO" id="GO:0005886">
    <property type="term" value="C:plasma membrane"/>
    <property type="evidence" value="ECO:0007669"/>
    <property type="project" value="UniProtKB-SubCell"/>
</dbReference>
<keyword evidence="4 7" id="KW-0812">Transmembrane</keyword>
<dbReference type="PROSITE" id="PS50253">
    <property type="entry name" value="COX3"/>
    <property type="match status" value="1"/>
</dbReference>
<dbReference type="Gene3D" id="1.20.120.80">
    <property type="entry name" value="Cytochrome c oxidase, subunit III, four-helix bundle"/>
    <property type="match status" value="1"/>
</dbReference>
<dbReference type="InterPro" id="IPR013833">
    <property type="entry name" value="Cyt_c_oxidase_su3_a-hlx"/>
</dbReference>
<protein>
    <recommendedName>
        <fullName evidence="8">Heme-copper oxidase subunit III family profile domain-containing protein</fullName>
    </recommendedName>
</protein>
<evidence type="ECO:0000313" key="9">
    <source>
        <dbReference type="EMBL" id="SVD69931.1"/>
    </source>
</evidence>
<dbReference type="GO" id="GO:0019646">
    <property type="term" value="P:aerobic electron transport chain"/>
    <property type="evidence" value="ECO:0007669"/>
    <property type="project" value="InterPro"/>
</dbReference>